<comment type="caution">
    <text evidence="2">The sequence shown here is derived from an EMBL/GenBank/DDBJ whole genome shotgun (WGS) entry which is preliminary data.</text>
</comment>
<proteinExistence type="predicted"/>
<evidence type="ECO:0000313" key="2">
    <source>
        <dbReference type="EMBL" id="KAA6386171.1"/>
    </source>
</evidence>
<keyword evidence="1" id="KW-1133">Transmembrane helix</keyword>
<protein>
    <submittedName>
        <fullName evidence="2">Uncharacterized protein</fullName>
    </submittedName>
</protein>
<evidence type="ECO:0000313" key="3">
    <source>
        <dbReference type="Proteomes" id="UP000324800"/>
    </source>
</evidence>
<feature type="transmembrane region" description="Helical" evidence="1">
    <location>
        <begin position="100"/>
        <end position="117"/>
    </location>
</feature>
<keyword evidence="1" id="KW-0812">Transmembrane</keyword>
<evidence type="ECO:0000256" key="1">
    <source>
        <dbReference type="SAM" id="Phobius"/>
    </source>
</evidence>
<sequence>MIEGQLIVKFIVPPKIKPKVKEFTYKPENATFEEDEDGKQIIKFIMESPKAKLYLSHNFRMLLEDYQQFGVLVSNDGVTFTGKDGTEGAKIILKQTIIGMPYWGLILITILGFYILIKHHTR</sequence>
<dbReference type="AlphaFoldDB" id="A0A5J4VU54"/>
<keyword evidence="1" id="KW-0472">Membrane</keyword>
<reference evidence="2 3" key="1">
    <citation type="submission" date="2019-03" db="EMBL/GenBank/DDBJ databases">
        <title>Single cell metagenomics reveals metabolic interactions within the superorganism composed of flagellate Streblomastix strix and complex community of Bacteroidetes bacteria on its surface.</title>
        <authorList>
            <person name="Treitli S.C."/>
            <person name="Kolisko M."/>
            <person name="Husnik F."/>
            <person name="Keeling P."/>
            <person name="Hampl V."/>
        </authorList>
    </citation>
    <scope>NUCLEOTIDE SEQUENCE [LARGE SCALE GENOMIC DNA]</scope>
    <source>
        <strain evidence="2">ST1C</strain>
    </source>
</reference>
<gene>
    <name evidence="2" type="ORF">EZS28_018301</name>
</gene>
<dbReference type="EMBL" id="SNRW01004933">
    <property type="protein sequence ID" value="KAA6386171.1"/>
    <property type="molecule type" value="Genomic_DNA"/>
</dbReference>
<accession>A0A5J4VU54</accession>
<dbReference type="Proteomes" id="UP000324800">
    <property type="component" value="Unassembled WGS sequence"/>
</dbReference>
<name>A0A5J4VU54_9EUKA</name>
<organism evidence="2 3">
    <name type="scientific">Streblomastix strix</name>
    <dbReference type="NCBI Taxonomy" id="222440"/>
    <lineage>
        <taxon>Eukaryota</taxon>
        <taxon>Metamonada</taxon>
        <taxon>Preaxostyla</taxon>
        <taxon>Oxymonadida</taxon>
        <taxon>Streblomastigidae</taxon>
        <taxon>Streblomastix</taxon>
    </lineage>
</organism>